<reference evidence="1 2" key="1">
    <citation type="submission" date="2013-11" db="EMBL/GenBank/DDBJ databases">
        <title>Draft genome of the bovine lungworm Dictyocaulus viviparus.</title>
        <authorList>
            <person name="Mitreva M."/>
        </authorList>
    </citation>
    <scope>NUCLEOTIDE SEQUENCE [LARGE SCALE GENOMIC DNA]</scope>
    <source>
        <strain evidence="1 2">HannoverDv2000</strain>
    </source>
</reference>
<reference evidence="2" key="2">
    <citation type="journal article" date="2016" name="Sci. Rep.">
        <title>Dictyocaulus viviparus genome, variome and transcriptome elucidate lungworm biology and support future intervention.</title>
        <authorList>
            <person name="McNulty S.N."/>
            <person name="Strube C."/>
            <person name="Rosa B.A."/>
            <person name="Martin J.C."/>
            <person name="Tyagi R."/>
            <person name="Choi Y.J."/>
            <person name="Wang Q."/>
            <person name="Hallsworth Pepin K."/>
            <person name="Zhang X."/>
            <person name="Ozersky P."/>
            <person name="Wilson R.K."/>
            <person name="Sternberg P.W."/>
            <person name="Gasser R.B."/>
            <person name="Mitreva M."/>
        </authorList>
    </citation>
    <scope>NUCLEOTIDE SEQUENCE [LARGE SCALE GENOMIC DNA]</scope>
    <source>
        <strain evidence="2">HannoverDv2000</strain>
    </source>
</reference>
<dbReference type="EMBL" id="KN716234">
    <property type="protein sequence ID" value="KJH49447.1"/>
    <property type="molecule type" value="Genomic_DNA"/>
</dbReference>
<evidence type="ECO:0000313" key="2">
    <source>
        <dbReference type="Proteomes" id="UP000053766"/>
    </source>
</evidence>
<name>A0A0D8XZY9_DICVI</name>
<accession>A0A0D8XZY9</accession>
<organism evidence="1 2">
    <name type="scientific">Dictyocaulus viviparus</name>
    <name type="common">Bovine lungworm</name>
    <dbReference type="NCBI Taxonomy" id="29172"/>
    <lineage>
        <taxon>Eukaryota</taxon>
        <taxon>Metazoa</taxon>
        <taxon>Ecdysozoa</taxon>
        <taxon>Nematoda</taxon>
        <taxon>Chromadorea</taxon>
        <taxon>Rhabditida</taxon>
        <taxon>Rhabditina</taxon>
        <taxon>Rhabditomorpha</taxon>
        <taxon>Strongyloidea</taxon>
        <taxon>Metastrongylidae</taxon>
        <taxon>Dictyocaulus</taxon>
    </lineage>
</organism>
<proteinExistence type="predicted"/>
<protein>
    <submittedName>
        <fullName evidence="1">Uncharacterized protein</fullName>
    </submittedName>
</protein>
<dbReference type="AlphaFoldDB" id="A0A0D8XZY9"/>
<evidence type="ECO:0000313" key="1">
    <source>
        <dbReference type="EMBL" id="KJH49447.1"/>
    </source>
</evidence>
<dbReference type="Proteomes" id="UP000053766">
    <property type="component" value="Unassembled WGS sequence"/>
</dbReference>
<sequence length="59" mass="6879">MGCSGLILSGPGAVRFLTNEIACRISEERLEQHNRLSSHYIEVLSFYKVEIRETRRRKK</sequence>
<keyword evidence="2" id="KW-1185">Reference proteome</keyword>
<gene>
    <name evidence="1" type="ORF">DICVIV_04384</name>
</gene>